<dbReference type="Pfam" id="PF09066">
    <property type="entry name" value="B2-adapt-app_C"/>
    <property type="match status" value="1"/>
</dbReference>
<evidence type="ECO:0000313" key="4">
    <source>
        <dbReference type="EMBL" id="KAL3667939.1"/>
    </source>
</evidence>
<dbReference type="EMBL" id="JBIMZQ010000012">
    <property type="protein sequence ID" value="KAL3667939.1"/>
    <property type="molecule type" value="Genomic_DNA"/>
</dbReference>
<gene>
    <name evidence="4" type="ORF">V7S43_006816</name>
</gene>
<keyword evidence="2" id="KW-0472">Membrane</keyword>
<evidence type="ECO:0000256" key="1">
    <source>
        <dbReference type="SAM" id="MobiDB-lite"/>
    </source>
</evidence>
<name>A0ABD3FSI3_9STRA</name>
<feature type="compositionally biased region" description="Polar residues" evidence="1">
    <location>
        <begin position="301"/>
        <end position="312"/>
    </location>
</feature>
<proteinExistence type="predicted"/>
<reference evidence="4 5" key="1">
    <citation type="submission" date="2024-09" db="EMBL/GenBank/DDBJ databases">
        <title>Genome sequencing and assembly of Phytophthora oleae, isolate VK10A, causative agent of rot of olive drupes.</title>
        <authorList>
            <person name="Conti Taguali S."/>
            <person name="Riolo M."/>
            <person name="La Spada F."/>
            <person name="Cacciola S.O."/>
            <person name="Dionisio G."/>
        </authorList>
    </citation>
    <scope>NUCLEOTIDE SEQUENCE [LARGE SCALE GENOMIC DNA]</scope>
    <source>
        <strain evidence="4 5">VK10A</strain>
    </source>
</reference>
<keyword evidence="2" id="KW-1133">Transmembrane helix</keyword>
<dbReference type="InterPro" id="IPR012295">
    <property type="entry name" value="TBP_dom_sf"/>
</dbReference>
<feature type="region of interest" description="Disordered" evidence="1">
    <location>
        <begin position="230"/>
        <end position="315"/>
    </location>
</feature>
<sequence>MATGSVMRPSNFRHDMRGAQVVEIRREEYERTKRSILKKIRRRLVILGVIIGLLSIVAFTLGGVIRGYYSNIHKFHKVSGHVTLANLYFIYAAVSLAFSFDGFYIDGKWRKLQEDGNHLIMHVRAFFFLGVGSWAIALWLGIATLSAFGLVEVQYIASSSPNLIYLTTLVTVTVHLVVSPWLLRTIHRKGSQADEFFGAEFLSDIRHPRKKHGDYDDEASDSDDDMGISAAAVQPVPTSPSRAISQRKLRRQESANAASNKSHKTESNAAMSQLQLAMEGDDDAPRSARRQQSARPASPRISATATHETVNLSPPVPQSYREIPFASPVFLMDPDANLPASDFWQLWKQTETTGSFSCTFANQPSRADLERHLEANGFHVVAAEQKDSVLQVYFYGSQYGTDTLFLCEFVLLFARRFFQATFKCKERGAASDFVTRFNLQDLLVVECE</sequence>
<feature type="transmembrane region" description="Helical" evidence="2">
    <location>
        <begin position="85"/>
        <end position="105"/>
    </location>
</feature>
<evidence type="ECO:0000313" key="5">
    <source>
        <dbReference type="Proteomes" id="UP001632037"/>
    </source>
</evidence>
<feature type="domain" description="Beta-adaptin appendage C-terminal subdomain" evidence="3">
    <location>
        <begin position="334"/>
        <end position="438"/>
    </location>
</feature>
<dbReference type="Gene3D" id="3.30.310.10">
    <property type="entry name" value="TATA-Binding Protein"/>
    <property type="match status" value="1"/>
</dbReference>
<accession>A0ABD3FSI3</accession>
<dbReference type="InterPro" id="IPR015151">
    <property type="entry name" value="B-adaptin_app_sub_C"/>
</dbReference>
<organism evidence="4 5">
    <name type="scientific">Phytophthora oleae</name>
    <dbReference type="NCBI Taxonomy" id="2107226"/>
    <lineage>
        <taxon>Eukaryota</taxon>
        <taxon>Sar</taxon>
        <taxon>Stramenopiles</taxon>
        <taxon>Oomycota</taxon>
        <taxon>Peronosporomycetes</taxon>
        <taxon>Peronosporales</taxon>
        <taxon>Peronosporaceae</taxon>
        <taxon>Phytophthora</taxon>
    </lineage>
</organism>
<protein>
    <recommendedName>
        <fullName evidence="3">Beta-adaptin appendage C-terminal subdomain domain-containing protein</fullName>
    </recommendedName>
</protein>
<evidence type="ECO:0000256" key="2">
    <source>
        <dbReference type="SAM" id="Phobius"/>
    </source>
</evidence>
<feature type="compositionally biased region" description="Low complexity" evidence="1">
    <location>
        <begin position="290"/>
        <end position="300"/>
    </location>
</feature>
<dbReference type="AlphaFoldDB" id="A0ABD3FSI3"/>
<evidence type="ECO:0000259" key="3">
    <source>
        <dbReference type="Pfam" id="PF09066"/>
    </source>
</evidence>
<feature type="transmembrane region" description="Helical" evidence="2">
    <location>
        <begin position="126"/>
        <end position="151"/>
    </location>
</feature>
<feature type="transmembrane region" description="Helical" evidence="2">
    <location>
        <begin position="163"/>
        <end position="183"/>
    </location>
</feature>
<keyword evidence="5" id="KW-1185">Reference proteome</keyword>
<keyword evidence="2" id="KW-0812">Transmembrane</keyword>
<comment type="caution">
    <text evidence="4">The sequence shown here is derived from an EMBL/GenBank/DDBJ whole genome shotgun (WGS) entry which is preliminary data.</text>
</comment>
<feature type="transmembrane region" description="Helical" evidence="2">
    <location>
        <begin position="44"/>
        <end position="65"/>
    </location>
</feature>
<dbReference type="Proteomes" id="UP001632037">
    <property type="component" value="Unassembled WGS sequence"/>
</dbReference>